<evidence type="ECO:0000256" key="5">
    <source>
        <dbReference type="ARBA" id="ARBA00023167"/>
    </source>
</evidence>
<reference evidence="7" key="1">
    <citation type="submission" date="2020-06" db="EMBL/GenBank/DDBJ databases">
        <title>Paenibacillus sp. nov., isolated from soil.</title>
        <authorList>
            <person name="Seo Y.L."/>
        </authorList>
    </citation>
    <scope>NUCLEOTIDE SEQUENCE [LARGE SCALE GENOMIC DNA]</scope>
    <source>
        <strain evidence="7">JW14</strain>
    </source>
</reference>
<keyword evidence="3" id="KW-0028">Amino-acid biosynthesis</keyword>
<dbReference type="Pfam" id="PF01048">
    <property type="entry name" value="PNP_UDP_1"/>
    <property type="match status" value="1"/>
</dbReference>
<proteinExistence type="predicted"/>
<evidence type="ECO:0000256" key="3">
    <source>
        <dbReference type="ARBA" id="ARBA00022605"/>
    </source>
</evidence>
<comment type="caution">
    <text evidence="7">The sequence shown here is derived from an EMBL/GenBank/DDBJ whole genome shotgun (WGS) entry which is preliminary data.</text>
</comment>
<protein>
    <recommendedName>
        <fullName evidence="2">adenosylhomocysteine nucleosidase</fullName>
        <ecNumber evidence="2">3.2.2.9</ecNumber>
    </recommendedName>
</protein>
<dbReference type="GO" id="GO:0008782">
    <property type="term" value="F:adenosylhomocysteine nucleosidase activity"/>
    <property type="evidence" value="ECO:0007669"/>
    <property type="project" value="UniProtKB-EC"/>
</dbReference>
<dbReference type="Gene3D" id="3.40.50.1580">
    <property type="entry name" value="Nucleoside phosphorylase domain"/>
    <property type="match status" value="1"/>
</dbReference>
<keyword evidence="8" id="KW-1185">Reference proteome</keyword>
<accession>A0A850EI37</accession>
<evidence type="ECO:0000313" key="7">
    <source>
        <dbReference type="EMBL" id="NUU60046.1"/>
    </source>
</evidence>
<feature type="domain" description="Nucleoside phosphorylase" evidence="6">
    <location>
        <begin position="3"/>
        <end position="228"/>
    </location>
</feature>
<dbReference type="InterPro" id="IPR035994">
    <property type="entry name" value="Nucleoside_phosphorylase_sf"/>
</dbReference>
<gene>
    <name evidence="7" type="ORF">HPT30_06765</name>
</gene>
<keyword evidence="4 7" id="KW-0378">Hydrolase</keyword>
<sequence>MSIAIIGAMEEEVALIKSHLEDIQQLVVAKSNFFTGRLKGKDVVLVQSGIGKANAAMTTTILLERFQVELIINIGAAGALDPSLQIGDVVIAEEITYSDVDATVFNYVYGQVPQMPASYPVDKQWVALALEGAALINSERSVVTGLVTTEDSFIGHSELAVSIRARFPESKASDMEGAAIAQTAYQFGVPFFSVRGISDNVGAGAAELFTSNVDLAAKNSAEVVEAFLTLYEPESSL</sequence>
<dbReference type="InterPro" id="IPR000845">
    <property type="entry name" value="Nucleoside_phosphorylase_d"/>
</dbReference>
<dbReference type="GO" id="GO:0005829">
    <property type="term" value="C:cytosol"/>
    <property type="evidence" value="ECO:0007669"/>
    <property type="project" value="TreeGrafter"/>
</dbReference>
<name>A0A850EI37_9BACL</name>
<dbReference type="Proteomes" id="UP000564806">
    <property type="component" value="Unassembled WGS sequence"/>
</dbReference>
<dbReference type="NCBIfam" id="NF004079">
    <property type="entry name" value="PRK05584.1"/>
    <property type="match status" value="1"/>
</dbReference>
<dbReference type="GO" id="GO:0009164">
    <property type="term" value="P:nucleoside catabolic process"/>
    <property type="evidence" value="ECO:0007669"/>
    <property type="project" value="InterPro"/>
</dbReference>
<dbReference type="PANTHER" id="PTHR46832:SF1">
    <property type="entry name" value="5'-METHYLTHIOADENOSINE_S-ADENOSYLHOMOCYSTEINE NUCLEOSIDASE"/>
    <property type="match status" value="1"/>
</dbReference>
<dbReference type="GO" id="GO:0019284">
    <property type="term" value="P:L-methionine salvage from S-adenosylmethionine"/>
    <property type="evidence" value="ECO:0007669"/>
    <property type="project" value="TreeGrafter"/>
</dbReference>
<evidence type="ECO:0000313" key="8">
    <source>
        <dbReference type="Proteomes" id="UP000564806"/>
    </source>
</evidence>
<organism evidence="7 8">
    <name type="scientific">Paenibacillus agri</name>
    <dbReference type="NCBI Taxonomy" id="2744309"/>
    <lineage>
        <taxon>Bacteria</taxon>
        <taxon>Bacillati</taxon>
        <taxon>Bacillota</taxon>
        <taxon>Bacilli</taxon>
        <taxon>Bacillales</taxon>
        <taxon>Paenibacillaceae</taxon>
        <taxon>Paenibacillus</taxon>
    </lineage>
</organism>
<dbReference type="NCBIfam" id="TIGR01704">
    <property type="entry name" value="MTA_SAH-Nsdase"/>
    <property type="match status" value="1"/>
</dbReference>
<comment type="pathway">
    <text evidence="1">Amino-acid biosynthesis; L-methionine biosynthesis via salvage pathway; S-methyl-5-thio-alpha-D-ribose 1-phosphate from S-methyl-5'-thioadenosine (hydrolase route): step 1/2.</text>
</comment>
<keyword evidence="5" id="KW-0486">Methionine biosynthesis</keyword>
<dbReference type="EC" id="3.2.2.9" evidence="2"/>
<evidence type="ECO:0000259" key="6">
    <source>
        <dbReference type="Pfam" id="PF01048"/>
    </source>
</evidence>
<dbReference type="CDD" id="cd09008">
    <property type="entry name" value="MTAN"/>
    <property type="match status" value="1"/>
</dbReference>
<dbReference type="GO" id="GO:0019509">
    <property type="term" value="P:L-methionine salvage from methylthioadenosine"/>
    <property type="evidence" value="ECO:0007669"/>
    <property type="project" value="UniProtKB-UniPathway"/>
</dbReference>
<dbReference type="PANTHER" id="PTHR46832">
    <property type="entry name" value="5'-METHYLTHIOADENOSINE/S-ADENOSYLHOMOCYSTEINE NUCLEOSIDASE"/>
    <property type="match status" value="1"/>
</dbReference>
<dbReference type="InterPro" id="IPR010049">
    <property type="entry name" value="MTA_SAH_Nsdase"/>
</dbReference>
<dbReference type="EMBL" id="JABWCS010000196">
    <property type="protein sequence ID" value="NUU60046.1"/>
    <property type="molecule type" value="Genomic_DNA"/>
</dbReference>
<dbReference type="UniPathway" id="UPA00904">
    <property type="reaction ID" value="UER00871"/>
</dbReference>
<dbReference type="SUPFAM" id="SSF53167">
    <property type="entry name" value="Purine and uridine phosphorylases"/>
    <property type="match status" value="1"/>
</dbReference>
<evidence type="ECO:0000256" key="2">
    <source>
        <dbReference type="ARBA" id="ARBA00011974"/>
    </source>
</evidence>
<dbReference type="GO" id="GO:0008930">
    <property type="term" value="F:methylthioadenosine nucleosidase activity"/>
    <property type="evidence" value="ECO:0007669"/>
    <property type="project" value="InterPro"/>
</dbReference>
<evidence type="ECO:0000256" key="1">
    <source>
        <dbReference type="ARBA" id="ARBA00004945"/>
    </source>
</evidence>
<dbReference type="AlphaFoldDB" id="A0A850EI37"/>
<keyword evidence="7" id="KW-0326">Glycosidase</keyword>
<dbReference type="RefSeq" id="WP_175370664.1">
    <property type="nucleotide sequence ID" value="NZ_JABWCS010000196.1"/>
</dbReference>
<evidence type="ECO:0000256" key="4">
    <source>
        <dbReference type="ARBA" id="ARBA00022801"/>
    </source>
</evidence>